<sequence>MAGEAQVYRAPSETERAGEQSSPELLFIGIIRAPKIPQAEAGAGYPSSIAGNNFWRATTTNSSPCRSSSGGWSGSKGPERGWTTVSGSTPNSSEEIWKD</sequence>
<feature type="region of interest" description="Disordered" evidence="1">
    <location>
        <begin position="1"/>
        <end position="22"/>
    </location>
</feature>
<dbReference type="AlphaFoldDB" id="A0A218Y2L8"/>
<organism evidence="2 3">
    <name type="scientific">Punica granatum</name>
    <name type="common">Pomegranate</name>
    <dbReference type="NCBI Taxonomy" id="22663"/>
    <lineage>
        <taxon>Eukaryota</taxon>
        <taxon>Viridiplantae</taxon>
        <taxon>Streptophyta</taxon>
        <taxon>Embryophyta</taxon>
        <taxon>Tracheophyta</taxon>
        <taxon>Spermatophyta</taxon>
        <taxon>Magnoliopsida</taxon>
        <taxon>eudicotyledons</taxon>
        <taxon>Gunneridae</taxon>
        <taxon>Pentapetalae</taxon>
        <taxon>rosids</taxon>
        <taxon>malvids</taxon>
        <taxon>Myrtales</taxon>
        <taxon>Lythraceae</taxon>
        <taxon>Punica</taxon>
    </lineage>
</organism>
<evidence type="ECO:0000313" key="3">
    <source>
        <dbReference type="Proteomes" id="UP000197138"/>
    </source>
</evidence>
<accession>A0A218Y2L8</accession>
<gene>
    <name evidence="2" type="ORF">CDL15_Pgr024859</name>
</gene>
<dbReference type="Proteomes" id="UP000197138">
    <property type="component" value="Unassembled WGS sequence"/>
</dbReference>
<name>A0A218Y2L8_PUNGR</name>
<evidence type="ECO:0000313" key="2">
    <source>
        <dbReference type="EMBL" id="OWM91535.1"/>
    </source>
</evidence>
<evidence type="ECO:0000256" key="1">
    <source>
        <dbReference type="SAM" id="MobiDB-lite"/>
    </source>
</evidence>
<protein>
    <submittedName>
        <fullName evidence="2">Uncharacterized protein</fullName>
    </submittedName>
</protein>
<feature type="region of interest" description="Disordered" evidence="1">
    <location>
        <begin position="56"/>
        <end position="99"/>
    </location>
</feature>
<comment type="caution">
    <text evidence="2">The sequence shown here is derived from an EMBL/GenBank/DDBJ whole genome shotgun (WGS) entry which is preliminary data.</text>
</comment>
<feature type="compositionally biased region" description="Polar residues" evidence="1">
    <location>
        <begin position="83"/>
        <end position="99"/>
    </location>
</feature>
<reference evidence="3" key="1">
    <citation type="journal article" date="2017" name="Plant J.">
        <title>The pomegranate (Punica granatum L.) genome and the genomics of punicalagin biosynthesis.</title>
        <authorList>
            <person name="Qin G."/>
            <person name="Xu C."/>
            <person name="Ming R."/>
            <person name="Tang H."/>
            <person name="Guyot R."/>
            <person name="Kramer E.M."/>
            <person name="Hu Y."/>
            <person name="Yi X."/>
            <person name="Qi Y."/>
            <person name="Xu X."/>
            <person name="Gao Z."/>
            <person name="Pan H."/>
            <person name="Jian J."/>
            <person name="Tian Y."/>
            <person name="Yue Z."/>
            <person name="Xu Y."/>
        </authorList>
    </citation>
    <scope>NUCLEOTIDE SEQUENCE [LARGE SCALE GENOMIC DNA]</scope>
    <source>
        <strain evidence="3">cv. Dabenzi</strain>
    </source>
</reference>
<proteinExistence type="predicted"/>
<dbReference type="EMBL" id="MTKT01000189">
    <property type="protein sequence ID" value="OWM91535.1"/>
    <property type="molecule type" value="Genomic_DNA"/>
</dbReference>